<dbReference type="AlphaFoldDB" id="A0A6S6THC1"/>
<gene>
    <name evidence="1" type="ORF">HELGO_WM7491</name>
</gene>
<sequence>MLNHRFLRLGTISALLTSTLLGAGTSKCIGGVCFVNLDNLDPSKGFQKEKLVVIEKPRYIEEMIDKSMTIVLDGELITVFPHSSYVADDVEEQLLVVDSTDTLEETILTKTGLPSSEFFCDKNTKPLYDTQHNTFQCV</sequence>
<proteinExistence type="predicted"/>
<reference evidence="1" key="1">
    <citation type="submission" date="2020-01" db="EMBL/GenBank/DDBJ databases">
        <authorList>
            <person name="Meier V. D."/>
            <person name="Meier V D."/>
        </authorList>
    </citation>
    <scope>NUCLEOTIDE SEQUENCE</scope>
    <source>
        <strain evidence="1">HLG_WM_MAG_06</strain>
    </source>
</reference>
<name>A0A6S6THC1_9BACT</name>
<protein>
    <submittedName>
        <fullName evidence="1">Uncharacterized protein</fullName>
    </submittedName>
</protein>
<dbReference type="EMBL" id="CACVAP010000090">
    <property type="protein sequence ID" value="CAA6818745.1"/>
    <property type="molecule type" value="Genomic_DNA"/>
</dbReference>
<accession>A0A6S6THC1</accession>
<evidence type="ECO:0000313" key="1">
    <source>
        <dbReference type="EMBL" id="CAA6818745.1"/>
    </source>
</evidence>
<organism evidence="1">
    <name type="scientific">uncultured Sulfurovum sp</name>
    <dbReference type="NCBI Taxonomy" id="269237"/>
    <lineage>
        <taxon>Bacteria</taxon>
        <taxon>Pseudomonadati</taxon>
        <taxon>Campylobacterota</taxon>
        <taxon>Epsilonproteobacteria</taxon>
        <taxon>Campylobacterales</taxon>
        <taxon>Sulfurovaceae</taxon>
        <taxon>Sulfurovum</taxon>
        <taxon>environmental samples</taxon>
    </lineage>
</organism>